<dbReference type="CDD" id="cd08512">
    <property type="entry name" value="PBP2_NikA_DppA_OppA_like_7"/>
    <property type="match status" value="1"/>
</dbReference>
<dbReference type="PANTHER" id="PTHR30290">
    <property type="entry name" value="PERIPLASMIC BINDING COMPONENT OF ABC TRANSPORTER"/>
    <property type="match status" value="1"/>
</dbReference>
<evidence type="ECO:0000256" key="1">
    <source>
        <dbReference type="ARBA" id="ARBA00004418"/>
    </source>
</evidence>
<name>A0ABW4R5V8_9RHOB</name>
<dbReference type="InterPro" id="IPR000914">
    <property type="entry name" value="SBP_5_dom"/>
</dbReference>
<dbReference type="SUPFAM" id="SSF53850">
    <property type="entry name" value="Periplasmic binding protein-like II"/>
    <property type="match status" value="1"/>
</dbReference>
<dbReference type="InterPro" id="IPR030678">
    <property type="entry name" value="Peptide/Ni-bd"/>
</dbReference>
<feature type="domain" description="Solute-binding protein family 5" evidence="6">
    <location>
        <begin position="77"/>
        <end position="446"/>
    </location>
</feature>
<feature type="signal peptide" evidence="5">
    <location>
        <begin position="1"/>
        <end position="26"/>
    </location>
</feature>
<organism evidence="7 8">
    <name type="scientific">Paracoccus pacificus</name>
    <dbReference type="NCBI Taxonomy" id="1463598"/>
    <lineage>
        <taxon>Bacteria</taxon>
        <taxon>Pseudomonadati</taxon>
        <taxon>Pseudomonadota</taxon>
        <taxon>Alphaproteobacteria</taxon>
        <taxon>Rhodobacterales</taxon>
        <taxon>Paracoccaceae</taxon>
        <taxon>Paracoccus</taxon>
    </lineage>
</organism>
<feature type="chain" id="PRO_5046361753" evidence="5">
    <location>
        <begin position="27"/>
        <end position="534"/>
    </location>
</feature>
<dbReference type="Pfam" id="PF00496">
    <property type="entry name" value="SBP_bac_5"/>
    <property type="match status" value="1"/>
</dbReference>
<keyword evidence="8" id="KW-1185">Reference proteome</keyword>
<dbReference type="InterPro" id="IPR039424">
    <property type="entry name" value="SBP_5"/>
</dbReference>
<evidence type="ECO:0000313" key="8">
    <source>
        <dbReference type="Proteomes" id="UP001597213"/>
    </source>
</evidence>
<keyword evidence="4 5" id="KW-0732">Signal</keyword>
<reference evidence="8" key="1">
    <citation type="journal article" date="2019" name="Int. J. Syst. Evol. Microbiol.">
        <title>The Global Catalogue of Microorganisms (GCM) 10K type strain sequencing project: providing services to taxonomists for standard genome sequencing and annotation.</title>
        <authorList>
            <consortium name="The Broad Institute Genomics Platform"/>
            <consortium name="The Broad Institute Genome Sequencing Center for Infectious Disease"/>
            <person name="Wu L."/>
            <person name="Ma J."/>
        </authorList>
    </citation>
    <scope>NUCLEOTIDE SEQUENCE [LARGE SCALE GENOMIC DNA]</scope>
    <source>
        <strain evidence="8">CCUG 56029</strain>
    </source>
</reference>
<protein>
    <submittedName>
        <fullName evidence="7">ABC transporter substrate-binding protein</fullName>
    </submittedName>
</protein>
<evidence type="ECO:0000259" key="6">
    <source>
        <dbReference type="Pfam" id="PF00496"/>
    </source>
</evidence>
<dbReference type="Gene3D" id="3.10.105.10">
    <property type="entry name" value="Dipeptide-binding Protein, Domain 3"/>
    <property type="match status" value="1"/>
</dbReference>
<dbReference type="Proteomes" id="UP001597213">
    <property type="component" value="Unassembled WGS sequence"/>
</dbReference>
<proteinExistence type="inferred from homology"/>
<evidence type="ECO:0000256" key="5">
    <source>
        <dbReference type="SAM" id="SignalP"/>
    </source>
</evidence>
<sequence length="534" mass="58857">MNIHSLLGATAVATLAALPFTSAATAETPDSALVMAYNIDAITTFDPAQIAEVVPDEILMNACDSLVTFDPKDETAFVPGLAESWEVSEDGRQVTFRLKDGIVFPDGTPAKASDLVWSMERVVKLNFGNAAQLTDYGFTADNIADLISAPDDRTVVMKLDKPYPVNLVLASIAANRVAVMLNRAEIEANERNGDLGNTYLQDKTACVGPYTLRQWNPGESILLEANENYNGTAPNLPRVLVRHVAEPGTQRLLLEKGDVDIARNLTAEDLAEVAKQDGIEVVRTLIPSLFYMGMNASRPPFDNPKVRLAMRYLIDYQGLMETVMNGVGVPRASFVQLGAFGALDEKEGQPFKLDIEKAKALLAEGGYPDGFTTTMIIGTQPYSDPIAQSIQQAAAQAGVTMNIERMANAQLYARNRGRDFDTALLGFKTTVPDANGMASRFVLNPDNSPEAKLTQYPSWRVGYQDKEMNRRVEEALFEPDQAKREQMYFDLQRDIMEQGPVAYIMQTMNVAAKRDTLKNWTWNGFRVYYGMASK</sequence>
<evidence type="ECO:0000256" key="3">
    <source>
        <dbReference type="ARBA" id="ARBA00022448"/>
    </source>
</evidence>
<evidence type="ECO:0000256" key="2">
    <source>
        <dbReference type="ARBA" id="ARBA00005695"/>
    </source>
</evidence>
<dbReference type="RefSeq" id="WP_379141500.1">
    <property type="nucleotide sequence ID" value="NZ_JBHUEN010000020.1"/>
</dbReference>
<evidence type="ECO:0000313" key="7">
    <source>
        <dbReference type="EMBL" id="MFD1881548.1"/>
    </source>
</evidence>
<dbReference type="EMBL" id="JBHUEN010000020">
    <property type="protein sequence ID" value="MFD1881548.1"/>
    <property type="molecule type" value="Genomic_DNA"/>
</dbReference>
<keyword evidence="3" id="KW-0813">Transport</keyword>
<evidence type="ECO:0000256" key="4">
    <source>
        <dbReference type="ARBA" id="ARBA00022729"/>
    </source>
</evidence>
<comment type="similarity">
    <text evidence="2">Belongs to the bacterial solute-binding protein 5 family.</text>
</comment>
<dbReference type="PIRSF" id="PIRSF002741">
    <property type="entry name" value="MppA"/>
    <property type="match status" value="1"/>
</dbReference>
<dbReference type="PANTHER" id="PTHR30290:SF10">
    <property type="entry name" value="PERIPLASMIC OLIGOPEPTIDE-BINDING PROTEIN-RELATED"/>
    <property type="match status" value="1"/>
</dbReference>
<comment type="subcellular location">
    <subcellularLocation>
        <location evidence="1">Periplasm</location>
    </subcellularLocation>
</comment>
<dbReference type="Gene3D" id="3.40.190.10">
    <property type="entry name" value="Periplasmic binding protein-like II"/>
    <property type="match status" value="1"/>
</dbReference>
<comment type="caution">
    <text evidence="7">The sequence shown here is derived from an EMBL/GenBank/DDBJ whole genome shotgun (WGS) entry which is preliminary data.</text>
</comment>
<dbReference type="Gene3D" id="3.90.76.10">
    <property type="entry name" value="Dipeptide-binding Protein, Domain 1"/>
    <property type="match status" value="1"/>
</dbReference>
<accession>A0ABW4R5V8</accession>
<gene>
    <name evidence="7" type="ORF">ACFSCT_07455</name>
</gene>